<reference evidence="2" key="1">
    <citation type="submission" date="2019-08" db="EMBL/GenBank/DDBJ databases">
        <authorList>
            <person name="Kucharzyk K."/>
            <person name="Murdoch R.W."/>
            <person name="Higgins S."/>
            <person name="Loffler F."/>
        </authorList>
    </citation>
    <scope>NUCLEOTIDE SEQUENCE</scope>
</reference>
<name>A0A645FK67_9ZZZZ</name>
<accession>A0A645FK67</accession>
<dbReference type="Pfam" id="PF01553">
    <property type="entry name" value="Acyltransferase"/>
    <property type="match status" value="1"/>
</dbReference>
<proteinExistence type="predicted"/>
<dbReference type="CDD" id="cd07989">
    <property type="entry name" value="LPLAT_AGPAT-like"/>
    <property type="match status" value="1"/>
</dbReference>
<protein>
    <recommendedName>
        <fullName evidence="1">Phospholipid/glycerol acyltransferase domain-containing protein</fullName>
    </recommendedName>
</protein>
<evidence type="ECO:0000259" key="1">
    <source>
        <dbReference type="Pfam" id="PF01553"/>
    </source>
</evidence>
<gene>
    <name evidence="2" type="ORF">SDC9_161687</name>
</gene>
<comment type="caution">
    <text evidence="2">The sequence shown here is derived from an EMBL/GenBank/DDBJ whole genome shotgun (WGS) entry which is preliminary data.</text>
</comment>
<dbReference type="EMBL" id="VSSQ01060977">
    <property type="protein sequence ID" value="MPN14360.1"/>
    <property type="molecule type" value="Genomic_DNA"/>
</dbReference>
<feature type="domain" description="Phospholipid/glycerol acyltransferase" evidence="1">
    <location>
        <begin position="1"/>
        <end position="72"/>
    </location>
</feature>
<sequence>MASLGAIPVGRENPRDDLRAVLGDGKKVLESGRSIIIFPQSTRSESFDAAKFNSIGIKLAKSAGVRVLPFALKTDFLGNGKLLRDMGPVRPERGVHFEFAAARPVEGNGQALQQEIINFIQSRLALWQATDAEL</sequence>
<evidence type="ECO:0000313" key="2">
    <source>
        <dbReference type="EMBL" id="MPN14360.1"/>
    </source>
</evidence>
<dbReference type="GO" id="GO:0016746">
    <property type="term" value="F:acyltransferase activity"/>
    <property type="evidence" value="ECO:0007669"/>
    <property type="project" value="InterPro"/>
</dbReference>
<organism evidence="2">
    <name type="scientific">bioreactor metagenome</name>
    <dbReference type="NCBI Taxonomy" id="1076179"/>
    <lineage>
        <taxon>unclassified sequences</taxon>
        <taxon>metagenomes</taxon>
        <taxon>ecological metagenomes</taxon>
    </lineage>
</organism>
<dbReference type="InterPro" id="IPR002123">
    <property type="entry name" value="Plipid/glycerol_acylTrfase"/>
</dbReference>
<dbReference type="SUPFAM" id="SSF69593">
    <property type="entry name" value="Glycerol-3-phosphate (1)-acyltransferase"/>
    <property type="match status" value="1"/>
</dbReference>
<dbReference type="AlphaFoldDB" id="A0A645FK67"/>